<comment type="caution">
    <text evidence="1">The sequence shown here is derived from an EMBL/GenBank/DDBJ whole genome shotgun (WGS) entry which is preliminary data.</text>
</comment>
<dbReference type="AlphaFoldDB" id="A0A5J5F1C3"/>
<sequence length="211" mass="24228">MPEIYCTMSDKIRTNRCCRHVDTRATETFTRREPRMQTPLSGDVERKHHHHINSVAGLARGKRRTPFSLSLLLARKASPKDRHVGRFWLDDKVREHIFCQCNRQILRNLRVRLSNGIGGYRRPCSQDLLEALYEREACVAAPKLCCSGSDILRGTSPQRRLATMMRKKAHQSMGTRCDERCLPRRSPGLAVFSRDIIISKEPKRVFSGAIS</sequence>
<proteinExistence type="predicted"/>
<evidence type="ECO:0000313" key="2">
    <source>
        <dbReference type="Proteomes" id="UP000326924"/>
    </source>
</evidence>
<organism evidence="1 2">
    <name type="scientific">Sphaerosporella brunnea</name>
    <dbReference type="NCBI Taxonomy" id="1250544"/>
    <lineage>
        <taxon>Eukaryota</taxon>
        <taxon>Fungi</taxon>
        <taxon>Dikarya</taxon>
        <taxon>Ascomycota</taxon>
        <taxon>Pezizomycotina</taxon>
        <taxon>Pezizomycetes</taxon>
        <taxon>Pezizales</taxon>
        <taxon>Pyronemataceae</taxon>
        <taxon>Sphaerosporella</taxon>
    </lineage>
</organism>
<dbReference type="Proteomes" id="UP000326924">
    <property type="component" value="Unassembled WGS sequence"/>
</dbReference>
<keyword evidence="2" id="KW-1185">Reference proteome</keyword>
<dbReference type="EMBL" id="VXIS01000052">
    <property type="protein sequence ID" value="KAA8909944.1"/>
    <property type="molecule type" value="Genomic_DNA"/>
</dbReference>
<reference evidence="1 2" key="1">
    <citation type="submission" date="2019-09" db="EMBL/GenBank/DDBJ databases">
        <title>Draft genome of the ectomycorrhizal ascomycete Sphaerosporella brunnea.</title>
        <authorList>
            <consortium name="DOE Joint Genome Institute"/>
            <person name="Benucci G.M."/>
            <person name="Marozzi G."/>
            <person name="Antonielli L."/>
            <person name="Sanchez S."/>
            <person name="Marco P."/>
            <person name="Wang X."/>
            <person name="Falini L.B."/>
            <person name="Barry K."/>
            <person name="Haridas S."/>
            <person name="Lipzen A."/>
            <person name="Labutti K."/>
            <person name="Grigoriev I.V."/>
            <person name="Murat C."/>
            <person name="Martin F."/>
            <person name="Albertini E."/>
            <person name="Donnini D."/>
            <person name="Bonito G."/>
        </authorList>
    </citation>
    <scope>NUCLEOTIDE SEQUENCE [LARGE SCALE GENOMIC DNA]</scope>
    <source>
        <strain evidence="1 2">Sb_GMNB300</strain>
    </source>
</reference>
<protein>
    <submittedName>
        <fullName evidence="1">Uncharacterized protein</fullName>
    </submittedName>
</protein>
<gene>
    <name evidence="1" type="ORF">FN846DRAFT_580582</name>
</gene>
<name>A0A5J5F1C3_9PEZI</name>
<accession>A0A5J5F1C3</accession>
<dbReference type="InParanoid" id="A0A5J5F1C3"/>
<evidence type="ECO:0000313" key="1">
    <source>
        <dbReference type="EMBL" id="KAA8909944.1"/>
    </source>
</evidence>